<comment type="similarity">
    <text evidence="1">Belongs to the metallo-dependent hydrolases superfamily. CpsB/CapC family.</text>
</comment>
<keyword evidence="4" id="KW-0904">Protein phosphatase</keyword>
<name>A0A7G9GDA7_9FIRM</name>
<dbReference type="PIRSF" id="PIRSF016557">
    <property type="entry name" value="Caps_synth_CpsB"/>
    <property type="match status" value="1"/>
</dbReference>
<evidence type="ECO:0000256" key="4">
    <source>
        <dbReference type="ARBA" id="ARBA00022912"/>
    </source>
</evidence>
<gene>
    <name evidence="6" type="ORF">H9Q79_00255</name>
</gene>
<dbReference type="Gene3D" id="3.20.20.140">
    <property type="entry name" value="Metal-dependent hydrolases"/>
    <property type="match status" value="1"/>
</dbReference>
<sequence>MENMYDIHCHALQQVDDGADSLQMALDMLAYEYTEGVRTIILTPHFRKLMFETDEKAIEEQFALLCAAAAERLPDLRLYLGCEFHVNMDMIELLEQKGKRFCMADSEYVLMEFSGRDGRAYIWERLYAAVTNGFYPIIAHAERYSVLRDNLDFVEEIVHLGARLQVNADSVIGKNGREGKKFCQQLIKRRLLDFVGSDAHDLKRRPSRIAECAAYIEKKAGHDFAEQIFVNNPAEIIEQQIQ</sequence>
<dbReference type="InterPro" id="IPR016667">
    <property type="entry name" value="Caps_polysacc_synth_CpsB/CapC"/>
</dbReference>
<dbReference type="Proteomes" id="UP000515860">
    <property type="component" value="Chromosome"/>
</dbReference>
<dbReference type="Pfam" id="PF19567">
    <property type="entry name" value="CpsB_CapC"/>
    <property type="match status" value="1"/>
</dbReference>
<evidence type="ECO:0000313" key="7">
    <source>
        <dbReference type="Proteomes" id="UP000515860"/>
    </source>
</evidence>
<dbReference type="AlphaFoldDB" id="A0A7G9GDA7"/>
<keyword evidence="7" id="KW-1185">Reference proteome</keyword>
<reference evidence="6 7" key="1">
    <citation type="submission" date="2020-08" db="EMBL/GenBank/DDBJ databases">
        <authorList>
            <person name="Liu C."/>
            <person name="Sun Q."/>
        </authorList>
    </citation>
    <scope>NUCLEOTIDE SEQUENCE [LARGE SCALE GENOMIC DNA]</scope>
    <source>
        <strain evidence="6 7">NSJ-29</strain>
    </source>
</reference>
<evidence type="ECO:0000256" key="2">
    <source>
        <dbReference type="ARBA" id="ARBA00013064"/>
    </source>
</evidence>
<dbReference type="GO" id="GO:0004725">
    <property type="term" value="F:protein tyrosine phosphatase activity"/>
    <property type="evidence" value="ECO:0007669"/>
    <property type="project" value="UniProtKB-EC"/>
</dbReference>
<proteinExistence type="inferred from homology"/>
<protein>
    <recommendedName>
        <fullName evidence="2">protein-tyrosine-phosphatase</fullName>
        <ecNumber evidence="2">3.1.3.48</ecNumber>
    </recommendedName>
</protein>
<keyword evidence="3" id="KW-0378">Hydrolase</keyword>
<accession>A0A7G9GDA7</accession>
<dbReference type="PANTHER" id="PTHR39181:SF1">
    <property type="entry name" value="TYROSINE-PROTEIN PHOSPHATASE YWQE"/>
    <property type="match status" value="1"/>
</dbReference>
<dbReference type="EC" id="3.1.3.48" evidence="2"/>
<evidence type="ECO:0000256" key="1">
    <source>
        <dbReference type="ARBA" id="ARBA00005750"/>
    </source>
</evidence>
<evidence type="ECO:0000313" key="6">
    <source>
        <dbReference type="EMBL" id="QNM08789.1"/>
    </source>
</evidence>
<dbReference type="PANTHER" id="PTHR39181">
    <property type="entry name" value="TYROSINE-PROTEIN PHOSPHATASE YWQE"/>
    <property type="match status" value="1"/>
</dbReference>
<dbReference type="KEGG" id="whj:H9Q79_00255"/>
<organism evidence="6 7">
    <name type="scientific">Wansuia hejianensis</name>
    <dbReference type="NCBI Taxonomy" id="2763667"/>
    <lineage>
        <taxon>Bacteria</taxon>
        <taxon>Bacillati</taxon>
        <taxon>Bacillota</taxon>
        <taxon>Clostridia</taxon>
        <taxon>Lachnospirales</taxon>
        <taxon>Lachnospiraceae</taxon>
        <taxon>Wansuia</taxon>
    </lineage>
</organism>
<dbReference type="GO" id="GO:0030145">
    <property type="term" value="F:manganese ion binding"/>
    <property type="evidence" value="ECO:0007669"/>
    <property type="project" value="InterPro"/>
</dbReference>
<evidence type="ECO:0000256" key="3">
    <source>
        <dbReference type="ARBA" id="ARBA00022801"/>
    </source>
</evidence>
<evidence type="ECO:0000256" key="5">
    <source>
        <dbReference type="ARBA" id="ARBA00051722"/>
    </source>
</evidence>
<comment type="catalytic activity">
    <reaction evidence="5">
        <text>O-phospho-L-tyrosyl-[protein] + H2O = L-tyrosyl-[protein] + phosphate</text>
        <dbReference type="Rhea" id="RHEA:10684"/>
        <dbReference type="Rhea" id="RHEA-COMP:10136"/>
        <dbReference type="Rhea" id="RHEA-COMP:20101"/>
        <dbReference type="ChEBI" id="CHEBI:15377"/>
        <dbReference type="ChEBI" id="CHEBI:43474"/>
        <dbReference type="ChEBI" id="CHEBI:46858"/>
        <dbReference type="ChEBI" id="CHEBI:61978"/>
        <dbReference type="EC" id="3.1.3.48"/>
    </reaction>
</comment>
<dbReference type="InterPro" id="IPR016195">
    <property type="entry name" value="Pol/histidinol_Pase-like"/>
</dbReference>
<dbReference type="EMBL" id="CP060635">
    <property type="protein sequence ID" value="QNM08789.1"/>
    <property type="molecule type" value="Genomic_DNA"/>
</dbReference>
<dbReference type="SUPFAM" id="SSF89550">
    <property type="entry name" value="PHP domain-like"/>
    <property type="match status" value="1"/>
</dbReference>